<dbReference type="InParanoid" id="A0A1Y2DQD1"/>
<protein>
    <submittedName>
        <fullName evidence="1">Uncharacterized protein</fullName>
    </submittedName>
</protein>
<comment type="caution">
    <text evidence="1">The sequence shown here is derived from an EMBL/GenBank/DDBJ whole genome shotgun (WGS) entry which is preliminary data.</text>
</comment>
<accession>A0A1Y2DQD1</accession>
<evidence type="ECO:0000313" key="1">
    <source>
        <dbReference type="EMBL" id="ORY61498.1"/>
    </source>
</evidence>
<dbReference type="EMBL" id="MCFJ01000010">
    <property type="protein sequence ID" value="ORY61498.1"/>
    <property type="molecule type" value="Genomic_DNA"/>
</dbReference>
<dbReference type="AlphaFoldDB" id="A0A1Y2DQD1"/>
<dbReference type="PROSITE" id="PS51257">
    <property type="entry name" value="PROKAR_LIPOPROTEIN"/>
    <property type="match status" value="1"/>
</dbReference>
<dbReference type="Proteomes" id="UP000193689">
    <property type="component" value="Unassembled WGS sequence"/>
</dbReference>
<dbReference type="GeneID" id="63776912"/>
<evidence type="ECO:0000313" key="2">
    <source>
        <dbReference type="Proteomes" id="UP000193689"/>
    </source>
</evidence>
<keyword evidence="2" id="KW-1185">Reference proteome</keyword>
<reference evidence="1 2" key="1">
    <citation type="submission" date="2016-07" db="EMBL/GenBank/DDBJ databases">
        <title>Pervasive Adenine N6-methylation of Active Genes in Fungi.</title>
        <authorList>
            <consortium name="DOE Joint Genome Institute"/>
            <person name="Mondo S.J."/>
            <person name="Dannebaum R.O."/>
            <person name="Kuo R.C."/>
            <person name="Labutti K."/>
            <person name="Haridas S."/>
            <person name="Kuo A."/>
            <person name="Salamov A."/>
            <person name="Ahrendt S.R."/>
            <person name="Lipzen A."/>
            <person name="Sullivan W."/>
            <person name="Andreopoulos W.B."/>
            <person name="Clum A."/>
            <person name="Lindquist E."/>
            <person name="Daum C."/>
            <person name="Ramamoorthy G.K."/>
            <person name="Gryganskyi A."/>
            <person name="Culley D."/>
            <person name="Magnuson J.K."/>
            <person name="James T.Y."/>
            <person name="O'Malley M.A."/>
            <person name="Stajich J.E."/>
            <person name="Spatafora J.W."/>
            <person name="Visel A."/>
            <person name="Grigoriev I.V."/>
        </authorList>
    </citation>
    <scope>NUCLEOTIDE SEQUENCE [LARGE SCALE GENOMIC DNA]</scope>
    <source>
        <strain evidence="1 2">CBS 129021</strain>
    </source>
</reference>
<sequence length="75" mass="8317">MERLVIFASCLSYSCSGLLRVGPDLSGPDQDYMNETWVLLETCSWSYTLRYSRDLLVCCAAPQAIEAPICHPKAG</sequence>
<name>A0A1Y2DQD1_9PEZI</name>
<gene>
    <name evidence="1" type="ORF">BCR38DRAFT_440401</name>
</gene>
<proteinExistence type="predicted"/>
<dbReference type="RefSeq" id="XP_040713575.1">
    <property type="nucleotide sequence ID" value="XM_040860700.1"/>
</dbReference>
<organism evidence="1 2">
    <name type="scientific">Pseudomassariella vexata</name>
    <dbReference type="NCBI Taxonomy" id="1141098"/>
    <lineage>
        <taxon>Eukaryota</taxon>
        <taxon>Fungi</taxon>
        <taxon>Dikarya</taxon>
        <taxon>Ascomycota</taxon>
        <taxon>Pezizomycotina</taxon>
        <taxon>Sordariomycetes</taxon>
        <taxon>Xylariomycetidae</taxon>
        <taxon>Amphisphaeriales</taxon>
        <taxon>Pseudomassariaceae</taxon>
        <taxon>Pseudomassariella</taxon>
    </lineage>
</organism>